<evidence type="ECO:0000313" key="2">
    <source>
        <dbReference type="EMBL" id="TYC09344.1"/>
    </source>
</evidence>
<dbReference type="OrthoDB" id="2971563at2"/>
<dbReference type="Gene3D" id="3.60.15.10">
    <property type="entry name" value="Ribonuclease Z/Hydroxyacylglutathione hydrolase-like"/>
    <property type="match status" value="1"/>
</dbReference>
<dbReference type="CDD" id="cd07721">
    <property type="entry name" value="yflN-like_MBL-fold"/>
    <property type="match status" value="1"/>
</dbReference>
<sequence length="237" mass="24991">MDVTKLHPRLHHLRFAVGHAYLWDTPDGLTLIDSGLPGSAPDIANAVRGLGRDTSEVRRLVLTHFHEDHVGSAAAVAAWGDVEVLAHRADAPFIRGDEPGPPPKLLDWERPIFDQVQAGLAGTPQPEPVRVDRELDDGDLIDLGGGTHAVAVAAPGHTPGSVAVHVPDERVLFTGDTVARLEDGRVILGVFNCDPPLAAETFVRLAALDADIACFGHGEPVTGDASARLRTAARAGG</sequence>
<feature type="domain" description="Metallo-beta-lactamase" evidence="1">
    <location>
        <begin position="17"/>
        <end position="217"/>
    </location>
</feature>
<dbReference type="PANTHER" id="PTHR42951">
    <property type="entry name" value="METALLO-BETA-LACTAMASE DOMAIN-CONTAINING"/>
    <property type="match status" value="1"/>
</dbReference>
<proteinExistence type="predicted"/>
<protein>
    <submittedName>
        <fullName evidence="2">MBL fold metallo-hydrolase</fullName>
    </submittedName>
</protein>
<name>A0A5D0TUF8_9ACTN</name>
<dbReference type="RefSeq" id="WP_148354239.1">
    <property type="nucleotide sequence ID" value="NZ_JBHSBF010000007.1"/>
</dbReference>
<dbReference type="PANTHER" id="PTHR42951:SF17">
    <property type="entry name" value="METALLO-BETA-LACTAMASE DOMAIN-CONTAINING PROTEIN"/>
    <property type="match status" value="1"/>
</dbReference>
<dbReference type="InterPro" id="IPR050855">
    <property type="entry name" value="NDM-1-like"/>
</dbReference>
<dbReference type="SMART" id="SM00849">
    <property type="entry name" value="Lactamase_B"/>
    <property type="match status" value="1"/>
</dbReference>
<organism evidence="2 3">
    <name type="scientific">Actinomadura syzygii</name>
    <dbReference type="NCBI Taxonomy" id="1427538"/>
    <lineage>
        <taxon>Bacteria</taxon>
        <taxon>Bacillati</taxon>
        <taxon>Actinomycetota</taxon>
        <taxon>Actinomycetes</taxon>
        <taxon>Streptosporangiales</taxon>
        <taxon>Thermomonosporaceae</taxon>
        <taxon>Actinomadura</taxon>
    </lineage>
</organism>
<gene>
    <name evidence="2" type="ORF">FXF65_34340</name>
</gene>
<dbReference type="Proteomes" id="UP000322634">
    <property type="component" value="Unassembled WGS sequence"/>
</dbReference>
<dbReference type="InterPro" id="IPR001279">
    <property type="entry name" value="Metallo-B-lactamas"/>
</dbReference>
<keyword evidence="3" id="KW-1185">Reference proteome</keyword>
<dbReference type="AlphaFoldDB" id="A0A5D0TUF8"/>
<dbReference type="GO" id="GO:0016787">
    <property type="term" value="F:hydrolase activity"/>
    <property type="evidence" value="ECO:0007669"/>
    <property type="project" value="UniProtKB-KW"/>
</dbReference>
<accession>A0A5D0TUF8</accession>
<dbReference type="SUPFAM" id="SSF56281">
    <property type="entry name" value="Metallo-hydrolase/oxidoreductase"/>
    <property type="match status" value="1"/>
</dbReference>
<comment type="caution">
    <text evidence="2">The sequence shown here is derived from an EMBL/GenBank/DDBJ whole genome shotgun (WGS) entry which is preliminary data.</text>
</comment>
<dbReference type="Pfam" id="PF00753">
    <property type="entry name" value="Lactamase_B"/>
    <property type="match status" value="1"/>
</dbReference>
<dbReference type="InterPro" id="IPR036866">
    <property type="entry name" value="RibonucZ/Hydroxyglut_hydro"/>
</dbReference>
<evidence type="ECO:0000259" key="1">
    <source>
        <dbReference type="SMART" id="SM00849"/>
    </source>
</evidence>
<keyword evidence="2" id="KW-0378">Hydrolase</keyword>
<evidence type="ECO:0000313" key="3">
    <source>
        <dbReference type="Proteomes" id="UP000322634"/>
    </source>
</evidence>
<dbReference type="EMBL" id="VSFF01000014">
    <property type="protein sequence ID" value="TYC09344.1"/>
    <property type="molecule type" value="Genomic_DNA"/>
</dbReference>
<reference evidence="2 3" key="1">
    <citation type="submission" date="2019-08" db="EMBL/GenBank/DDBJ databases">
        <title>Actinomadura sp. nov. CYP1-5 isolated from mountain soil.</title>
        <authorList>
            <person name="Songsumanus A."/>
            <person name="Kuncharoen N."/>
            <person name="Kudo T."/>
            <person name="Yuki M."/>
            <person name="Igarashi Y."/>
            <person name="Tanasupawat S."/>
        </authorList>
    </citation>
    <scope>NUCLEOTIDE SEQUENCE [LARGE SCALE GENOMIC DNA]</scope>
    <source>
        <strain evidence="2 3">GKU157</strain>
    </source>
</reference>